<keyword evidence="2" id="KW-1185">Reference proteome</keyword>
<proteinExistence type="predicted"/>
<dbReference type="STRING" id="71657.SAMN02982996_03167"/>
<protein>
    <submittedName>
        <fullName evidence="1">Homeodomain-like domain-containing protein</fullName>
    </submittedName>
</protein>
<accession>A0A1H4FR41</accession>
<reference evidence="1 2" key="1">
    <citation type="submission" date="2016-10" db="EMBL/GenBank/DDBJ databases">
        <authorList>
            <person name="de Groot N.N."/>
        </authorList>
    </citation>
    <scope>NUCLEOTIDE SEQUENCE [LARGE SCALE GENOMIC DNA]</scope>
    <source>
        <strain evidence="1 2">ATCC 29281</strain>
    </source>
</reference>
<keyword evidence="1" id="KW-0238">DNA-binding</keyword>
<dbReference type="Pfam" id="PF13565">
    <property type="entry name" value="HTH_32"/>
    <property type="match status" value="1"/>
</dbReference>
<keyword evidence="1" id="KW-0371">Homeobox</keyword>
<gene>
    <name evidence="1" type="ORF">SAMN02982996_03167</name>
</gene>
<organism evidence="1 2">
    <name type="scientific">Lonsdalea quercina</name>
    <dbReference type="NCBI Taxonomy" id="71657"/>
    <lineage>
        <taxon>Bacteria</taxon>
        <taxon>Pseudomonadati</taxon>
        <taxon>Pseudomonadota</taxon>
        <taxon>Gammaproteobacteria</taxon>
        <taxon>Enterobacterales</taxon>
        <taxon>Pectobacteriaceae</taxon>
        <taxon>Lonsdalea</taxon>
    </lineage>
</organism>
<dbReference type="GO" id="GO:0003677">
    <property type="term" value="F:DNA binding"/>
    <property type="evidence" value="ECO:0007669"/>
    <property type="project" value="UniProtKB-KW"/>
</dbReference>
<evidence type="ECO:0000313" key="1">
    <source>
        <dbReference type="EMBL" id="SEA98982.1"/>
    </source>
</evidence>
<dbReference type="AlphaFoldDB" id="A0A1H4FR41"/>
<name>A0A1H4FR41_9GAMM</name>
<dbReference type="Proteomes" id="UP000187280">
    <property type="component" value="Unassembled WGS sequence"/>
</dbReference>
<sequence>MRAGARLLSTCREVGLSLSTWRRWNGQAEDRRPTAVRPVPANKLTAEEEHQIVAVCNEPEYASLPPAQIVPCLADKGIYLASESTFYRVLRRDG</sequence>
<dbReference type="EMBL" id="FNQS01000014">
    <property type="protein sequence ID" value="SEA98982.1"/>
    <property type="molecule type" value="Genomic_DNA"/>
</dbReference>
<evidence type="ECO:0000313" key="2">
    <source>
        <dbReference type="Proteomes" id="UP000187280"/>
    </source>
</evidence>